<feature type="compositionally biased region" description="Polar residues" evidence="1">
    <location>
        <begin position="357"/>
        <end position="366"/>
    </location>
</feature>
<sequence length="615" mass="64240">MTHPISMSLPYGIDPVYLVAALGLLALALAGWSFRRNRNRADGRRVGTPAVWVSALAALNCTIYSADTSWRFAADYLDMAGTVERAMMFSAGEAALFATALMARQNLKTQGAPGLPGALVWVITGVQVIPAYAESAAVGGTVRAFVGPVMAAVLWHLAMGIELRLHKPDATSQGLLATLGREARERLLSRLGIATRNRDAAQITKDRASRRAVALASQLAGMSVADREKDTRVTRRLQAALTRAEVGTDPRQRQAFLEELAARRHAATLATIDLPSPWVKAPDTKNAGLGNGYPLAPSPSMLSAAEKPMGRRASAVPDDGPQSSGDGDRAESGTGTVAEGDRPLTVPDDNGDGVTEPVSNLPSEGTGTALGDHGDVSATGAAADVDIEDSATDAREAAAQGAMGPSPAAVPDGGGDGTHSETGTGTGTGTGTEGDRPHTVPNDNGDRAHPDTETGTGTEGDRPHTVPNNNGDGTHPDTETGTGTEGDRPHTVPNNNGDGTHPDTETGTGTEGDRPHTVPVRRKPKPKAKAQRSRPGGGKSQRPQRKGLSPEETADLVRPHVPALLERDGTEVITRPQLREILRSLNLAGGRNSNITRLLQLLRSETNTTTARSTT</sequence>
<evidence type="ECO:0000313" key="3">
    <source>
        <dbReference type="EMBL" id="QES27244.1"/>
    </source>
</evidence>
<feature type="transmembrane region" description="Helical" evidence="2">
    <location>
        <begin position="16"/>
        <end position="34"/>
    </location>
</feature>
<keyword evidence="2" id="KW-1133">Transmembrane helix</keyword>
<feature type="region of interest" description="Disordered" evidence="1">
    <location>
        <begin position="299"/>
        <end position="554"/>
    </location>
</feature>
<name>A0A5P2BA00_STRVZ</name>
<proteinExistence type="predicted"/>
<reference evidence="3 4" key="1">
    <citation type="submission" date="2018-05" db="EMBL/GenBank/DDBJ databases">
        <title>Streptomyces venezuelae.</title>
        <authorList>
            <person name="Kim W."/>
            <person name="Lee N."/>
            <person name="Cho B.-K."/>
        </authorList>
    </citation>
    <scope>NUCLEOTIDE SEQUENCE [LARGE SCALE GENOMIC DNA]</scope>
    <source>
        <strain evidence="3 4">ATCC 14583</strain>
    </source>
</reference>
<keyword evidence="2" id="KW-0812">Transmembrane</keyword>
<keyword evidence="2" id="KW-0472">Membrane</keyword>
<dbReference type="AlphaFoldDB" id="A0A5P2BA00"/>
<gene>
    <name evidence="3" type="ORF">DEJ47_12945</name>
</gene>
<evidence type="ECO:0008006" key="5">
    <source>
        <dbReference type="Google" id="ProtNLM"/>
    </source>
</evidence>
<dbReference type="OrthoDB" id="4557746at2"/>
<feature type="transmembrane region" description="Helical" evidence="2">
    <location>
        <begin position="115"/>
        <end position="133"/>
    </location>
</feature>
<accession>A0A5P2BA00</accession>
<feature type="compositionally biased region" description="Basic residues" evidence="1">
    <location>
        <begin position="519"/>
        <end position="532"/>
    </location>
</feature>
<keyword evidence="4" id="KW-1185">Reference proteome</keyword>
<organism evidence="3 4">
    <name type="scientific">Streptomyces venezuelae</name>
    <dbReference type="NCBI Taxonomy" id="54571"/>
    <lineage>
        <taxon>Bacteria</taxon>
        <taxon>Bacillati</taxon>
        <taxon>Actinomycetota</taxon>
        <taxon>Actinomycetes</taxon>
        <taxon>Kitasatosporales</taxon>
        <taxon>Streptomycetaceae</taxon>
        <taxon>Streptomyces</taxon>
    </lineage>
</organism>
<evidence type="ECO:0000256" key="2">
    <source>
        <dbReference type="SAM" id="Phobius"/>
    </source>
</evidence>
<evidence type="ECO:0000256" key="1">
    <source>
        <dbReference type="SAM" id="MobiDB-lite"/>
    </source>
</evidence>
<protein>
    <recommendedName>
        <fullName evidence="5">DUF2637 domain-containing protein</fullName>
    </recommendedName>
</protein>
<dbReference type="Proteomes" id="UP000323046">
    <property type="component" value="Chromosome"/>
</dbReference>
<dbReference type="EMBL" id="CP029193">
    <property type="protein sequence ID" value="QES27244.1"/>
    <property type="molecule type" value="Genomic_DNA"/>
</dbReference>
<evidence type="ECO:0000313" key="4">
    <source>
        <dbReference type="Proteomes" id="UP000323046"/>
    </source>
</evidence>
<feature type="compositionally biased region" description="Basic and acidic residues" evidence="1">
    <location>
        <begin position="433"/>
        <end position="452"/>
    </location>
</feature>